<dbReference type="PANTHER" id="PTHR43353:SF3">
    <property type="entry name" value="ALDEHYDE DEHYDROGENASE-RELATED"/>
    <property type="match status" value="1"/>
</dbReference>
<feature type="domain" description="Aldehyde dehydrogenase" evidence="2">
    <location>
        <begin position="21"/>
        <end position="446"/>
    </location>
</feature>
<keyword evidence="3" id="KW-0614">Plasmid</keyword>
<keyword evidence="4" id="KW-1185">Reference proteome</keyword>
<dbReference type="Proteomes" id="UP000068067">
    <property type="component" value="Plasmid pCdes1"/>
</dbReference>
<dbReference type="EMBL" id="CP009221">
    <property type="protein sequence ID" value="ALC07170.1"/>
    <property type="molecule type" value="Genomic_DNA"/>
</dbReference>
<dbReference type="Gene3D" id="3.40.605.10">
    <property type="entry name" value="Aldehyde Dehydrogenase, Chain A, domain 1"/>
    <property type="match status" value="1"/>
</dbReference>
<dbReference type="InterPro" id="IPR044151">
    <property type="entry name" value="ALDH_KGSADH"/>
</dbReference>
<dbReference type="InterPro" id="IPR015590">
    <property type="entry name" value="Aldehyde_DH_dom"/>
</dbReference>
<gene>
    <name evidence="3" type="ORF">CDES_14270</name>
</gene>
<dbReference type="InterPro" id="IPR050740">
    <property type="entry name" value="Aldehyde_DH_Superfamily"/>
</dbReference>
<dbReference type="PATRIC" id="fig|931089.4.peg.2878"/>
<name>A0A0M4D0J5_9CORY</name>
<dbReference type="InterPro" id="IPR016163">
    <property type="entry name" value="Ald_DH_C"/>
</dbReference>
<dbReference type="SUPFAM" id="SSF53720">
    <property type="entry name" value="ALDH-like"/>
    <property type="match status" value="1"/>
</dbReference>
<dbReference type="GO" id="GO:0016620">
    <property type="term" value="F:oxidoreductase activity, acting on the aldehyde or oxo group of donors, NAD or NADP as acceptor"/>
    <property type="evidence" value="ECO:0007669"/>
    <property type="project" value="InterPro"/>
</dbReference>
<organism evidence="3 4">
    <name type="scientific">Corynebacterium deserti GIMN1.010</name>
    <dbReference type="NCBI Taxonomy" id="931089"/>
    <lineage>
        <taxon>Bacteria</taxon>
        <taxon>Bacillati</taxon>
        <taxon>Actinomycetota</taxon>
        <taxon>Actinomycetes</taxon>
        <taxon>Mycobacteriales</taxon>
        <taxon>Corynebacteriaceae</taxon>
        <taxon>Corynebacterium</taxon>
    </lineage>
</organism>
<proteinExistence type="predicted"/>
<accession>A0A0M4D0J5</accession>
<protein>
    <submittedName>
        <fullName evidence="3">NAD-dependent aldehyde dehydrogenase</fullName>
    </submittedName>
</protein>
<dbReference type="PANTHER" id="PTHR43353">
    <property type="entry name" value="SUCCINATE-SEMIALDEHYDE DEHYDROGENASE, MITOCHONDRIAL"/>
    <property type="match status" value="1"/>
</dbReference>
<dbReference type="Gene3D" id="3.40.309.10">
    <property type="entry name" value="Aldehyde Dehydrogenase, Chain A, domain 2"/>
    <property type="match status" value="1"/>
</dbReference>
<dbReference type="KEGG" id="cdx:CDES_14270"/>
<evidence type="ECO:0000259" key="2">
    <source>
        <dbReference type="Pfam" id="PF00171"/>
    </source>
</evidence>
<dbReference type="InterPro" id="IPR016161">
    <property type="entry name" value="Ald_DH/histidinol_DH"/>
</dbReference>
<dbReference type="CDD" id="cd07129">
    <property type="entry name" value="ALDH_KGSADH"/>
    <property type="match status" value="1"/>
</dbReference>
<keyword evidence="1" id="KW-0560">Oxidoreductase</keyword>
<evidence type="ECO:0000313" key="3">
    <source>
        <dbReference type="EMBL" id="ALC07170.1"/>
    </source>
</evidence>
<reference evidence="3 4" key="1">
    <citation type="submission" date="2014-08" db="EMBL/GenBank/DDBJ databases">
        <title>Complete genome sequence of Corynebacterium deserti GIMN1.010 (=DSM 45689), isolated from desert sand in western China.</title>
        <authorList>
            <person name="Ruckert C."/>
            <person name="Albersmeier A."/>
            <person name="Kalinowski J."/>
        </authorList>
    </citation>
    <scope>NUCLEOTIDE SEQUENCE [LARGE SCALE GENOMIC DNA]</scope>
    <source>
        <strain evidence="3 4">GIMN1.010</strain>
        <plasmid evidence="3 4">pCdes1</plasmid>
    </source>
</reference>
<evidence type="ECO:0000313" key="4">
    <source>
        <dbReference type="Proteomes" id="UP000068067"/>
    </source>
</evidence>
<dbReference type="AlphaFoldDB" id="A0A0M4D0J5"/>
<dbReference type="InterPro" id="IPR016162">
    <property type="entry name" value="Ald_DH_N"/>
</dbReference>
<evidence type="ECO:0000256" key="1">
    <source>
        <dbReference type="ARBA" id="ARBA00023002"/>
    </source>
</evidence>
<geneLocation type="plasmid" evidence="3 4">
    <name>pCdes1</name>
</geneLocation>
<dbReference type="Pfam" id="PF00171">
    <property type="entry name" value="Aldedh"/>
    <property type="match status" value="1"/>
</dbReference>
<sequence length="514" mass="55101">MVKTPLTTMKLPKENMNTYLTPVTTPEMVDQAAHWAHEAHLISAQQTPEIRASWLVSVAQGLRDNSDELIALAMTDTNLSRKRLEGELTRSAFQLELLAEEIRSGVALDAVIDHADPHWGMGPRPDIRRVNVPLGVIGVFGASNFPFAFSVIGGDSASALAAGCAVLHKIHPGHLALARRTAEIVIDVLHGAGAPDGLFGVVEGREAAVALVQHPLVKAIGFTGSTAGGRALFDLACARPEPVPFFGELGSINPVFVLPGAWGRRQEEILAGYANSFTMGMGQFCTKPGLLFVPAGEKENGGYEKLVALLREVQLDKLLTPGLHESYLTTRDEVSKLAGIKVLVPGSDDEKPEPTVFTIDIHDVRYNPEVLHREMFGPATILVEYEDTAQLVELAGQLQGQLTVTLHADDDDDLTTLMEAITAKTGRVVFNEWPTGVTVSYAQHHGGPYPATTAPSATSVGTASIGRFMRPVAYQGLPDSALPPSIQESNPWGIARRVDGQFHPAAGDGATDEF</sequence>